<dbReference type="RefSeq" id="WP_143918584.1">
    <property type="nucleotide sequence ID" value="NZ_CANMIK010000085.1"/>
</dbReference>
<proteinExistence type="predicted"/>
<protein>
    <submittedName>
        <fullName evidence="1">Uncharacterized protein</fullName>
    </submittedName>
</protein>
<keyword evidence="2" id="KW-1185">Reference proteome</keyword>
<dbReference type="Proteomes" id="UP000318833">
    <property type="component" value="Unassembled WGS sequence"/>
</dbReference>
<gene>
    <name evidence="1" type="ORF">FOF46_26640</name>
</gene>
<dbReference type="AlphaFoldDB" id="A0A554VCC0"/>
<sequence length="235" mass="27336">MTIEVLAKVDIVAEALKQLGIRYEDCYPEFLIEQKIPSNQDQTILIIPKINILEEDESYFSLDSYILIVDSNTGIIKNKFFESKRWESDALFLDEISIDVPLYQVTKNQTAFGVRVRHRTQSQPNPYTEESISLFLPVQDKLKKILDNFITHEYSGEWNMICEGESTSSKKVLIMSTHPTNGFFDIKIDHTITERTTFKLGEQDCEEKEEAKKFKELLVYTNNTYEILKNKVSEK</sequence>
<comment type="caution">
    <text evidence="1">The sequence shown here is derived from an EMBL/GenBank/DDBJ whole genome shotgun (WGS) entry which is preliminary data.</text>
</comment>
<evidence type="ECO:0000313" key="1">
    <source>
        <dbReference type="EMBL" id="TSE04315.1"/>
    </source>
</evidence>
<evidence type="ECO:0000313" key="2">
    <source>
        <dbReference type="Proteomes" id="UP000318833"/>
    </source>
</evidence>
<reference evidence="1 2" key="1">
    <citation type="submission" date="2019-07" db="EMBL/GenBank/DDBJ databases">
        <title>The draft genome sequence of Aquimarina algiphila M91.</title>
        <authorList>
            <person name="Meng X."/>
        </authorList>
    </citation>
    <scope>NUCLEOTIDE SEQUENCE [LARGE SCALE GENOMIC DNA]</scope>
    <source>
        <strain evidence="1 2">M91</strain>
    </source>
</reference>
<accession>A0A554VCC0</accession>
<dbReference type="OrthoDB" id="1187902at2"/>
<dbReference type="EMBL" id="VLNR01000083">
    <property type="protein sequence ID" value="TSE04315.1"/>
    <property type="molecule type" value="Genomic_DNA"/>
</dbReference>
<name>A0A554VCC0_9FLAO</name>
<organism evidence="1 2">
    <name type="scientific">Aquimarina algiphila</name>
    <dbReference type="NCBI Taxonomy" id="2047982"/>
    <lineage>
        <taxon>Bacteria</taxon>
        <taxon>Pseudomonadati</taxon>
        <taxon>Bacteroidota</taxon>
        <taxon>Flavobacteriia</taxon>
        <taxon>Flavobacteriales</taxon>
        <taxon>Flavobacteriaceae</taxon>
        <taxon>Aquimarina</taxon>
    </lineage>
</organism>